<name>A0A382T692_9ZZZZ</name>
<proteinExistence type="predicted"/>
<dbReference type="EMBL" id="UINC01134155">
    <property type="protein sequence ID" value="SVD17513.1"/>
    <property type="molecule type" value="Genomic_DNA"/>
</dbReference>
<reference evidence="1" key="1">
    <citation type="submission" date="2018-05" db="EMBL/GenBank/DDBJ databases">
        <authorList>
            <person name="Lanie J.A."/>
            <person name="Ng W.-L."/>
            <person name="Kazmierczak K.M."/>
            <person name="Andrzejewski T.M."/>
            <person name="Davidsen T.M."/>
            <person name="Wayne K.J."/>
            <person name="Tettelin H."/>
            <person name="Glass J.I."/>
            <person name="Rusch D."/>
            <person name="Podicherti R."/>
            <person name="Tsui H.-C.T."/>
            <person name="Winkler M.E."/>
        </authorList>
    </citation>
    <scope>NUCLEOTIDE SEQUENCE</scope>
</reference>
<protein>
    <submittedName>
        <fullName evidence="1">Uncharacterized protein</fullName>
    </submittedName>
</protein>
<gene>
    <name evidence="1" type="ORF">METZ01_LOCUS370367</name>
</gene>
<accession>A0A382T692</accession>
<organism evidence="1">
    <name type="scientific">marine metagenome</name>
    <dbReference type="NCBI Taxonomy" id="408172"/>
    <lineage>
        <taxon>unclassified sequences</taxon>
        <taxon>metagenomes</taxon>
        <taxon>ecological metagenomes</taxon>
    </lineage>
</organism>
<evidence type="ECO:0000313" key="1">
    <source>
        <dbReference type="EMBL" id="SVD17513.1"/>
    </source>
</evidence>
<sequence>MVIIFYKLFYDTNLTKMFLGYSKDVY</sequence>
<dbReference type="AlphaFoldDB" id="A0A382T692"/>